<keyword evidence="4" id="KW-1185">Reference proteome</keyword>
<feature type="compositionally biased region" description="Low complexity" evidence="1">
    <location>
        <begin position="343"/>
        <end position="353"/>
    </location>
</feature>
<evidence type="ECO:0000256" key="2">
    <source>
        <dbReference type="SAM" id="Phobius"/>
    </source>
</evidence>
<evidence type="ECO:0000313" key="4">
    <source>
        <dbReference type="Proteomes" id="UP000018144"/>
    </source>
</evidence>
<name>U4LPM2_PYROM</name>
<dbReference type="OrthoDB" id="5361354at2759"/>
<keyword evidence="2" id="KW-0472">Membrane</keyword>
<feature type="compositionally biased region" description="Polar residues" evidence="1">
    <location>
        <begin position="146"/>
        <end position="158"/>
    </location>
</feature>
<feature type="region of interest" description="Disordered" evidence="1">
    <location>
        <begin position="330"/>
        <end position="368"/>
    </location>
</feature>
<feature type="region of interest" description="Disordered" evidence="1">
    <location>
        <begin position="298"/>
        <end position="317"/>
    </location>
</feature>
<evidence type="ECO:0000256" key="1">
    <source>
        <dbReference type="SAM" id="MobiDB-lite"/>
    </source>
</evidence>
<evidence type="ECO:0000313" key="3">
    <source>
        <dbReference type="EMBL" id="CCX16640.1"/>
    </source>
</evidence>
<feature type="transmembrane region" description="Helical" evidence="2">
    <location>
        <begin position="15"/>
        <end position="36"/>
    </location>
</feature>
<sequence>MSGNWFGDQNLGVKYAVVLGALIAVVTTYAFIRLYIQKRRTKKISATLKAKEADIDVERMEQEALTKHGDEEGDLFGIRALEHGFTAGLPQSRPTTPRLPSASGSTLTVNRIPYGKAPSRSTTASTAASMQSTIAIELGNTGGSPPKSTDNLGSSSKSLKNEVDMSMTVPASPRVRPVNEKHDSGPSGSATISNHANKLSGNSEESFDLDYEHGGNLTGKKAPYWKTQDPSASGSGRPGQDIQAPPAAARPATPGLPLQQFLTPQQGRYVPTGSSHSAKSSVSSLDQIEQDHIGLAYPAESAPKNGKGKTRASENSLGDFYDSYYDSRLSSNVQSRPQMRQNPEVVPEIMPEPVNERRFSKMPSRVLL</sequence>
<dbReference type="eggNOG" id="ENOG502SAHG">
    <property type="taxonomic scope" value="Eukaryota"/>
</dbReference>
<dbReference type="EMBL" id="HF936491">
    <property type="protein sequence ID" value="CCX16640.1"/>
    <property type="molecule type" value="Genomic_DNA"/>
</dbReference>
<proteinExistence type="predicted"/>
<reference evidence="3 4" key="1">
    <citation type="journal article" date="2013" name="PLoS Genet.">
        <title>The genome and development-dependent transcriptomes of Pyronema confluens: a window into fungal evolution.</title>
        <authorList>
            <person name="Traeger S."/>
            <person name="Altegoer F."/>
            <person name="Freitag M."/>
            <person name="Gabaldon T."/>
            <person name="Kempken F."/>
            <person name="Kumar A."/>
            <person name="Marcet-Houben M."/>
            <person name="Poggeler S."/>
            <person name="Stajich J.E."/>
            <person name="Nowrousian M."/>
        </authorList>
    </citation>
    <scope>NUCLEOTIDE SEQUENCE [LARGE SCALE GENOMIC DNA]</scope>
    <source>
        <strain evidence="4">CBS 100304</strain>
        <tissue evidence="3">Vegetative mycelium</tissue>
    </source>
</reference>
<feature type="compositionally biased region" description="Low complexity" evidence="1">
    <location>
        <begin position="117"/>
        <end position="135"/>
    </location>
</feature>
<feature type="compositionally biased region" description="Polar residues" evidence="1">
    <location>
        <begin position="330"/>
        <end position="341"/>
    </location>
</feature>
<accession>U4LPM2</accession>
<dbReference type="PANTHER" id="PTHR40623:SF1">
    <property type="match status" value="1"/>
</dbReference>
<gene>
    <name evidence="3" type="ORF">PCON_03339</name>
</gene>
<keyword evidence="2" id="KW-0812">Transmembrane</keyword>
<feature type="compositionally biased region" description="Low complexity" evidence="1">
    <location>
        <begin position="244"/>
        <end position="257"/>
    </location>
</feature>
<dbReference type="PANTHER" id="PTHR40623">
    <property type="entry name" value="INTEGRAL MEMBRANE PROTEIN"/>
    <property type="match status" value="1"/>
</dbReference>
<dbReference type="Proteomes" id="UP000018144">
    <property type="component" value="Unassembled WGS sequence"/>
</dbReference>
<organism evidence="3 4">
    <name type="scientific">Pyronema omphalodes (strain CBS 100304)</name>
    <name type="common">Pyronema confluens</name>
    <dbReference type="NCBI Taxonomy" id="1076935"/>
    <lineage>
        <taxon>Eukaryota</taxon>
        <taxon>Fungi</taxon>
        <taxon>Dikarya</taxon>
        <taxon>Ascomycota</taxon>
        <taxon>Pezizomycotina</taxon>
        <taxon>Pezizomycetes</taxon>
        <taxon>Pezizales</taxon>
        <taxon>Pyronemataceae</taxon>
        <taxon>Pyronema</taxon>
    </lineage>
</organism>
<feature type="region of interest" description="Disordered" evidence="1">
    <location>
        <begin position="87"/>
        <end position="259"/>
    </location>
</feature>
<dbReference type="AlphaFoldDB" id="U4LPM2"/>
<keyword evidence="2" id="KW-1133">Transmembrane helix</keyword>
<feature type="compositionally biased region" description="Polar residues" evidence="1">
    <location>
        <begin position="186"/>
        <end position="204"/>
    </location>
</feature>
<protein>
    <submittedName>
        <fullName evidence="3">Uncharacterized protein</fullName>
    </submittedName>
</protein>